<keyword evidence="2" id="KW-1185">Reference proteome</keyword>
<evidence type="ECO:0000313" key="2">
    <source>
        <dbReference type="Proteomes" id="UP000800036"/>
    </source>
</evidence>
<sequence length="147" mass="17264">KPIVRCQFPDPVRDRSPIIGLSSNLLLRTCFRIGEAINQAARANKNGQNIMIELYARVRSSERDAVKQRFVFSDLFHDRPPYLKGEYDASIWKQVELYNYDSGRFLSKAEMCRCVGMIKRNENKEWMMVVLNIWEATWEDVDWVEGI</sequence>
<gene>
    <name evidence="1" type="ORF">BU23DRAFT_418469</name>
</gene>
<reference evidence="1" key="1">
    <citation type="journal article" date="2020" name="Stud. Mycol.">
        <title>101 Dothideomycetes genomes: a test case for predicting lifestyles and emergence of pathogens.</title>
        <authorList>
            <person name="Haridas S."/>
            <person name="Albert R."/>
            <person name="Binder M."/>
            <person name="Bloem J."/>
            <person name="Labutti K."/>
            <person name="Salamov A."/>
            <person name="Andreopoulos B."/>
            <person name="Baker S."/>
            <person name="Barry K."/>
            <person name="Bills G."/>
            <person name="Bluhm B."/>
            <person name="Cannon C."/>
            <person name="Castanera R."/>
            <person name="Culley D."/>
            <person name="Daum C."/>
            <person name="Ezra D."/>
            <person name="Gonzalez J."/>
            <person name="Henrissat B."/>
            <person name="Kuo A."/>
            <person name="Liang C."/>
            <person name="Lipzen A."/>
            <person name="Lutzoni F."/>
            <person name="Magnuson J."/>
            <person name="Mondo S."/>
            <person name="Nolan M."/>
            <person name="Ohm R."/>
            <person name="Pangilinan J."/>
            <person name="Park H.-J."/>
            <person name="Ramirez L."/>
            <person name="Alfaro M."/>
            <person name="Sun H."/>
            <person name="Tritt A."/>
            <person name="Yoshinaga Y."/>
            <person name="Zwiers L.-H."/>
            <person name="Turgeon B."/>
            <person name="Goodwin S."/>
            <person name="Spatafora J."/>
            <person name="Crous P."/>
            <person name="Grigoriev I."/>
        </authorList>
    </citation>
    <scope>NUCLEOTIDE SEQUENCE</scope>
    <source>
        <strain evidence="1">CBS 107.79</strain>
    </source>
</reference>
<dbReference type="AlphaFoldDB" id="A0A6A5VI09"/>
<accession>A0A6A5VI09</accession>
<evidence type="ECO:0000313" key="1">
    <source>
        <dbReference type="EMBL" id="KAF1976854.1"/>
    </source>
</evidence>
<dbReference type="Proteomes" id="UP000800036">
    <property type="component" value="Unassembled WGS sequence"/>
</dbReference>
<organism evidence="1 2">
    <name type="scientific">Bimuria novae-zelandiae CBS 107.79</name>
    <dbReference type="NCBI Taxonomy" id="1447943"/>
    <lineage>
        <taxon>Eukaryota</taxon>
        <taxon>Fungi</taxon>
        <taxon>Dikarya</taxon>
        <taxon>Ascomycota</taxon>
        <taxon>Pezizomycotina</taxon>
        <taxon>Dothideomycetes</taxon>
        <taxon>Pleosporomycetidae</taxon>
        <taxon>Pleosporales</taxon>
        <taxon>Massarineae</taxon>
        <taxon>Didymosphaeriaceae</taxon>
        <taxon>Bimuria</taxon>
    </lineage>
</organism>
<dbReference type="OrthoDB" id="5397183at2759"/>
<protein>
    <submittedName>
        <fullName evidence="1">Uncharacterized protein</fullName>
    </submittedName>
</protein>
<dbReference type="EMBL" id="ML976665">
    <property type="protein sequence ID" value="KAF1976854.1"/>
    <property type="molecule type" value="Genomic_DNA"/>
</dbReference>
<proteinExistence type="predicted"/>
<name>A0A6A5VI09_9PLEO</name>
<feature type="non-terminal residue" evidence="1">
    <location>
        <position position="1"/>
    </location>
</feature>
<feature type="non-terminal residue" evidence="1">
    <location>
        <position position="147"/>
    </location>
</feature>